<feature type="non-terminal residue" evidence="2">
    <location>
        <position position="1"/>
    </location>
</feature>
<dbReference type="AlphaFoldDB" id="A0A267DTZ8"/>
<organism evidence="2 3">
    <name type="scientific">Macrostomum lignano</name>
    <dbReference type="NCBI Taxonomy" id="282301"/>
    <lineage>
        <taxon>Eukaryota</taxon>
        <taxon>Metazoa</taxon>
        <taxon>Spiralia</taxon>
        <taxon>Lophotrochozoa</taxon>
        <taxon>Platyhelminthes</taxon>
        <taxon>Rhabditophora</taxon>
        <taxon>Macrostomorpha</taxon>
        <taxon>Macrostomida</taxon>
        <taxon>Macrostomidae</taxon>
        <taxon>Macrostomum</taxon>
    </lineage>
</organism>
<keyword evidence="3" id="KW-1185">Reference proteome</keyword>
<reference evidence="2 3" key="1">
    <citation type="submission" date="2017-06" db="EMBL/GenBank/DDBJ databases">
        <title>A platform for efficient transgenesis in Macrostomum lignano, a flatworm model organism for stem cell research.</title>
        <authorList>
            <person name="Berezikov E."/>
        </authorList>
    </citation>
    <scope>NUCLEOTIDE SEQUENCE [LARGE SCALE GENOMIC DNA]</scope>
    <source>
        <strain evidence="2">DV1</strain>
        <tissue evidence="2">Whole organism</tissue>
    </source>
</reference>
<dbReference type="EMBL" id="NIVC01003186">
    <property type="protein sequence ID" value="PAA52768.1"/>
    <property type="molecule type" value="Genomic_DNA"/>
</dbReference>
<sequence length="199" mass="22125">SFPRSKETSALLVASLFSATPGLSLLNISTAMKNSKPKEAGDSFWEQDAKCPRVTSASLMVPKEITKDLFNPDGNILDRRLETIQYRCYCRFRMTKLSPKNPGHKVCDRVVVDYSYPTKNHHVTLRLFSELVQQRATALRVTSLLKVSGVTHMIPQPLPPPSQQQQVTAKSALVMTRGHHALRVDSGDSTDMGRSATDE</sequence>
<comment type="caution">
    <text evidence="2">The sequence shown here is derived from an EMBL/GenBank/DDBJ whole genome shotgun (WGS) entry which is preliminary data.</text>
</comment>
<evidence type="ECO:0000313" key="2">
    <source>
        <dbReference type="EMBL" id="PAA52768.1"/>
    </source>
</evidence>
<evidence type="ECO:0000256" key="1">
    <source>
        <dbReference type="SAM" id="MobiDB-lite"/>
    </source>
</evidence>
<name>A0A267DTZ8_9PLAT</name>
<accession>A0A267DTZ8</accession>
<protein>
    <submittedName>
        <fullName evidence="2">Uncharacterized protein</fullName>
    </submittedName>
</protein>
<proteinExistence type="predicted"/>
<feature type="region of interest" description="Disordered" evidence="1">
    <location>
        <begin position="180"/>
        <end position="199"/>
    </location>
</feature>
<evidence type="ECO:0000313" key="3">
    <source>
        <dbReference type="Proteomes" id="UP000215902"/>
    </source>
</evidence>
<dbReference type="Proteomes" id="UP000215902">
    <property type="component" value="Unassembled WGS sequence"/>
</dbReference>
<gene>
    <name evidence="2" type="ORF">BOX15_Mlig024701g3</name>
</gene>